<evidence type="ECO:0000256" key="1">
    <source>
        <dbReference type="ARBA" id="ARBA00012513"/>
    </source>
</evidence>
<dbReference type="SMART" id="SM00220">
    <property type="entry name" value="S_TKc"/>
    <property type="match status" value="1"/>
</dbReference>
<evidence type="ECO:0000313" key="10">
    <source>
        <dbReference type="EMBL" id="MFC0543077.1"/>
    </source>
</evidence>
<dbReference type="PROSITE" id="PS50011">
    <property type="entry name" value="PROTEIN_KINASE_DOM"/>
    <property type="match status" value="1"/>
</dbReference>
<protein>
    <recommendedName>
        <fullName evidence="1">non-specific serine/threonine protein kinase</fullName>
        <ecNumber evidence="1">2.7.11.1</ecNumber>
    </recommendedName>
</protein>
<evidence type="ECO:0000256" key="3">
    <source>
        <dbReference type="ARBA" id="ARBA00022679"/>
    </source>
</evidence>
<dbReference type="Pfam" id="PF00069">
    <property type="entry name" value="Pkinase"/>
    <property type="match status" value="1"/>
</dbReference>
<proteinExistence type="predicted"/>
<keyword evidence="6" id="KW-0067">ATP-binding</keyword>
<evidence type="ECO:0000313" key="11">
    <source>
        <dbReference type="Proteomes" id="UP001589810"/>
    </source>
</evidence>
<dbReference type="Pfam" id="PF16919">
    <property type="entry name" value="PknG_rubred"/>
    <property type="match status" value="1"/>
</dbReference>
<dbReference type="Proteomes" id="UP001589810">
    <property type="component" value="Unassembled WGS sequence"/>
</dbReference>
<comment type="catalytic activity">
    <reaction evidence="7">
        <text>L-threonyl-[protein] + ATP = O-phospho-L-threonyl-[protein] + ADP + H(+)</text>
        <dbReference type="Rhea" id="RHEA:46608"/>
        <dbReference type="Rhea" id="RHEA-COMP:11060"/>
        <dbReference type="Rhea" id="RHEA-COMP:11605"/>
        <dbReference type="ChEBI" id="CHEBI:15378"/>
        <dbReference type="ChEBI" id="CHEBI:30013"/>
        <dbReference type="ChEBI" id="CHEBI:30616"/>
        <dbReference type="ChEBI" id="CHEBI:61977"/>
        <dbReference type="ChEBI" id="CHEBI:456216"/>
        <dbReference type="EC" id="2.7.11.1"/>
    </reaction>
</comment>
<evidence type="ECO:0000256" key="2">
    <source>
        <dbReference type="ARBA" id="ARBA00022527"/>
    </source>
</evidence>
<dbReference type="Pfam" id="PF16918">
    <property type="entry name" value="PknG_TPR"/>
    <property type="match status" value="1"/>
</dbReference>
<comment type="catalytic activity">
    <reaction evidence="8">
        <text>L-seryl-[protein] + ATP = O-phospho-L-seryl-[protein] + ADP + H(+)</text>
        <dbReference type="Rhea" id="RHEA:17989"/>
        <dbReference type="Rhea" id="RHEA-COMP:9863"/>
        <dbReference type="Rhea" id="RHEA-COMP:11604"/>
        <dbReference type="ChEBI" id="CHEBI:15378"/>
        <dbReference type="ChEBI" id="CHEBI:29999"/>
        <dbReference type="ChEBI" id="CHEBI:30616"/>
        <dbReference type="ChEBI" id="CHEBI:83421"/>
        <dbReference type="ChEBI" id="CHEBI:456216"/>
        <dbReference type="EC" id="2.7.11.1"/>
    </reaction>
</comment>
<keyword evidence="2" id="KW-0723">Serine/threonine-protein kinase</keyword>
<dbReference type="Gene3D" id="1.10.510.10">
    <property type="entry name" value="Transferase(Phosphotransferase) domain 1"/>
    <property type="match status" value="1"/>
</dbReference>
<evidence type="ECO:0000256" key="4">
    <source>
        <dbReference type="ARBA" id="ARBA00022741"/>
    </source>
</evidence>
<dbReference type="InterPro" id="IPR031636">
    <property type="entry name" value="PknG_TPR"/>
</dbReference>
<evidence type="ECO:0000256" key="7">
    <source>
        <dbReference type="ARBA" id="ARBA00047899"/>
    </source>
</evidence>
<gene>
    <name evidence="10" type="ORF">ACFFH7_16375</name>
</gene>
<dbReference type="CDD" id="cd14014">
    <property type="entry name" value="STKc_PknB_like"/>
    <property type="match status" value="1"/>
</dbReference>
<comment type="caution">
    <text evidence="10">The sequence shown here is derived from an EMBL/GenBank/DDBJ whole genome shotgun (WGS) entry which is preliminary data.</text>
</comment>
<accession>A0ABV6MSC5</accession>
<evidence type="ECO:0000256" key="8">
    <source>
        <dbReference type="ARBA" id="ARBA00048679"/>
    </source>
</evidence>
<organism evidence="10 11">
    <name type="scientific">Kutzneria chonburiensis</name>
    <dbReference type="NCBI Taxonomy" id="1483604"/>
    <lineage>
        <taxon>Bacteria</taxon>
        <taxon>Bacillati</taxon>
        <taxon>Actinomycetota</taxon>
        <taxon>Actinomycetes</taxon>
        <taxon>Pseudonocardiales</taxon>
        <taxon>Pseudonocardiaceae</taxon>
        <taxon>Kutzneria</taxon>
    </lineage>
</organism>
<dbReference type="InterPro" id="IPR011009">
    <property type="entry name" value="Kinase-like_dom_sf"/>
</dbReference>
<dbReference type="InterPro" id="IPR011990">
    <property type="entry name" value="TPR-like_helical_dom_sf"/>
</dbReference>
<dbReference type="Gene3D" id="3.30.200.20">
    <property type="entry name" value="Phosphorylase Kinase, domain 1"/>
    <property type="match status" value="1"/>
</dbReference>
<dbReference type="InterPro" id="IPR000719">
    <property type="entry name" value="Prot_kinase_dom"/>
</dbReference>
<sequence length="711" mass="78224">MTDTMCCGQPVAPTGFCDVCGQRKIAKPVTHEEPAPPPATSSWGGTDVYALSSVPAGDPSLLTDPGYPERRQFCGHCHQAVGRAIGDQPPMVTGFCPNCGTPFSFVPKLEPGAVVGDRYEVIGWLALGGLGWLYLARDLDLPDLRVVLKGVINPNDVTGRQLARRERDVLTRLDHPNIVRIITYVDEYIVMEYVAGRTLQEMLDADEPLRLEDVTAYGHHILSALQYLHDLGHLYCDLKPDNAMHTGTRLKVIDLGATRAIGDRGGAMVGNANFRASDDEIARHGLTVRSDVHTVGKTLEVLLKHATRHEADMDRVRFAVDSMTRLITRAVAPYEQRFATAAEMSEQLDGVHRELLSLRQHKPHRMEATRFANTHELLDTGLGAVPGLDRWTQREKPDGAIEDGLPSAPVAAARLPVPQPAESDPVMKFLATRSVAAPRQLLREYEEFPARSVELDLAAARAHIELGETDEAGERIDRAAAMLREWAEHDWRISWHRGLLALALNTVPAALAAFRKVYDDVPGELAPKLAIGFCLERQGQLAEAERHYRVVWWRDDEQASALFGLARIALRQRDRAGAVAALDELPRLSRHYDAAQVAAVRVLLARIGGELPSVADIDAAADRLPRLYLDGGEDNGETRVRLTTTLYEVALARLDQTGSWPGGALLGRPVTDGGLRDRQEAALRVLADHADIARSHVLIDAANTVRRRTRT</sequence>
<dbReference type="EC" id="2.7.11.1" evidence="1"/>
<keyword evidence="5" id="KW-0418">Kinase</keyword>
<dbReference type="Gene3D" id="1.25.40.10">
    <property type="entry name" value="Tetratricopeptide repeat domain"/>
    <property type="match status" value="1"/>
</dbReference>
<reference evidence="10 11" key="1">
    <citation type="submission" date="2024-09" db="EMBL/GenBank/DDBJ databases">
        <authorList>
            <person name="Sun Q."/>
            <person name="Mori K."/>
        </authorList>
    </citation>
    <scope>NUCLEOTIDE SEQUENCE [LARGE SCALE GENOMIC DNA]</scope>
    <source>
        <strain evidence="10 11">TBRC 1432</strain>
    </source>
</reference>
<name>A0ABV6MSC5_9PSEU</name>
<keyword evidence="11" id="KW-1185">Reference proteome</keyword>
<evidence type="ECO:0000259" key="9">
    <source>
        <dbReference type="PROSITE" id="PS50011"/>
    </source>
</evidence>
<evidence type="ECO:0000256" key="6">
    <source>
        <dbReference type="ARBA" id="ARBA00022840"/>
    </source>
</evidence>
<evidence type="ECO:0000256" key="5">
    <source>
        <dbReference type="ARBA" id="ARBA00022777"/>
    </source>
</evidence>
<keyword evidence="4" id="KW-0547">Nucleotide-binding</keyword>
<dbReference type="EMBL" id="JBHLUD010000004">
    <property type="protein sequence ID" value="MFC0543077.1"/>
    <property type="molecule type" value="Genomic_DNA"/>
</dbReference>
<dbReference type="PANTHER" id="PTHR24363:SF0">
    <property type="entry name" value="SERINE_THREONINE KINASE LIKE DOMAIN CONTAINING 1"/>
    <property type="match status" value="1"/>
</dbReference>
<feature type="domain" description="Protein kinase" evidence="9">
    <location>
        <begin position="119"/>
        <end position="378"/>
    </location>
</feature>
<dbReference type="InterPro" id="IPR031634">
    <property type="entry name" value="PknG_rubred"/>
</dbReference>
<dbReference type="SUPFAM" id="SSF56112">
    <property type="entry name" value="Protein kinase-like (PK-like)"/>
    <property type="match status" value="1"/>
</dbReference>
<dbReference type="RefSeq" id="WP_273941477.1">
    <property type="nucleotide sequence ID" value="NZ_CP097263.1"/>
</dbReference>
<keyword evidence="3" id="KW-0808">Transferase</keyword>
<dbReference type="SUPFAM" id="SSF48452">
    <property type="entry name" value="TPR-like"/>
    <property type="match status" value="1"/>
</dbReference>
<dbReference type="PANTHER" id="PTHR24363">
    <property type="entry name" value="SERINE/THREONINE PROTEIN KINASE"/>
    <property type="match status" value="1"/>
</dbReference>